<dbReference type="InterPro" id="IPR050204">
    <property type="entry name" value="AraC_XylS_family_regulators"/>
</dbReference>
<dbReference type="SUPFAM" id="SSF46689">
    <property type="entry name" value="Homeodomain-like"/>
    <property type="match status" value="1"/>
</dbReference>
<gene>
    <name evidence="5" type="primary">nphR</name>
    <name evidence="5" type="ORF">S1361_37870</name>
</gene>
<dbReference type="InterPro" id="IPR018060">
    <property type="entry name" value="HTH_AraC"/>
</dbReference>
<feature type="domain" description="HTH araC/xylS-type" evidence="4">
    <location>
        <begin position="240"/>
        <end position="341"/>
    </location>
</feature>
<keyword evidence="1" id="KW-0805">Transcription regulation</keyword>
<evidence type="ECO:0000256" key="3">
    <source>
        <dbReference type="ARBA" id="ARBA00023163"/>
    </source>
</evidence>
<keyword evidence="6" id="KW-1185">Reference proteome</keyword>
<accession>A0ABX7U2A7</accession>
<keyword evidence="2" id="KW-0238">DNA-binding</keyword>
<evidence type="ECO:0000313" key="5">
    <source>
        <dbReference type="EMBL" id="QTE03166.1"/>
    </source>
</evidence>
<dbReference type="PROSITE" id="PS01124">
    <property type="entry name" value="HTH_ARAC_FAMILY_2"/>
    <property type="match status" value="1"/>
</dbReference>
<evidence type="ECO:0000256" key="2">
    <source>
        <dbReference type="ARBA" id="ARBA00023125"/>
    </source>
</evidence>
<dbReference type="InterPro" id="IPR009057">
    <property type="entry name" value="Homeodomain-like_sf"/>
</dbReference>
<dbReference type="Gene3D" id="1.10.10.60">
    <property type="entry name" value="Homeodomain-like"/>
    <property type="match status" value="1"/>
</dbReference>
<proteinExistence type="predicted"/>
<dbReference type="EMBL" id="CP071839">
    <property type="protein sequence ID" value="QTE03166.1"/>
    <property type="molecule type" value="Genomic_DNA"/>
</dbReference>
<reference evidence="5 6" key="1">
    <citation type="submission" date="2021-03" db="EMBL/GenBank/DDBJ databases">
        <title>Complete genome sequence of Streptomyces cyanogenus S136, producer of anticancer angucycline landomycin A.</title>
        <authorList>
            <person name="Hrab P."/>
            <person name="Ruckert C."/>
            <person name="Busche T."/>
            <person name="Ostash I."/>
            <person name="Kalinowski J."/>
            <person name="Fedorenko V."/>
            <person name="Yushchuk O."/>
            <person name="Ostash B."/>
        </authorList>
    </citation>
    <scope>NUCLEOTIDE SEQUENCE [LARGE SCALE GENOMIC DNA]</scope>
    <source>
        <strain evidence="5 6">S136</strain>
    </source>
</reference>
<name>A0ABX7U2A7_STRCY</name>
<keyword evidence="3" id="KW-0804">Transcription</keyword>
<dbReference type="PANTHER" id="PTHR46796">
    <property type="entry name" value="HTH-TYPE TRANSCRIPTIONAL ACTIVATOR RHAS-RELATED"/>
    <property type="match status" value="1"/>
</dbReference>
<dbReference type="Pfam" id="PF12833">
    <property type="entry name" value="HTH_18"/>
    <property type="match status" value="1"/>
</dbReference>
<sequence length="354" mass="39145">MLVACRAGQVPVFIHAATGAEAVIETVFSTEDLPGADRVDAWREKLSQIHAPVDLVCRPDSDFRAQQRVVQLGSALVWSSVWSPQTIRRTPRLIRQSDPEIIHLSLITKGTVGFRMGGPDALYGPYEFRTNDSSRPWEILLGPQGEGVDAVSVDVPRARLPLSSDDLNQVIGHRMTGQEGVGALLTAFVATLVDNPRSYAAADAPRLETVLLDLLAAVFANALDAIDRLPAESRRRTLTLRIQAFIRDHLHDPDLTPTAIAAAHHISTSYLHRLFQDRETTVSGWIRHLRLERAREQLADPARSDVPVHLVAVRAGFEHHPVFTRAFRSAYGLSPRDYRRRALLQEIGDGPAAD</sequence>
<dbReference type="PANTHER" id="PTHR46796:SF6">
    <property type="entry name" value="ARAC SUBFAMILY"/>
    <property type="match status" value="1"/>
</dbReference>
<organism evidence="5 6">
    <name type="scientific">Streptomyces cyanogenus</name>
    <dbReference type="NCBI Taxonomy" id="80860"/>
    <lineage>
        <taxon>Bacteria</taxon>
        <taxon>Bacillati</taxon>
        <taxon>Actinomycetota</taxon>
        <taxon>Actinomycetes</taxon>
        <taxon>Kitasatosporales</taxon>
        <taxon>Streptomycetaceae</taxon>
        <taxon>Streptomyces</taxon>
    </lineage>
</organism>
<dbReference type="SMART" id="SM00342">
    <property type="entry name" value="HTH_ARAC"/>
    <property type="match status" value="1"/>
</dbReference>
<dbReference type="Proteomes" id="UP000663908">
    <property type="component" value="Chromosome"/>
</dbReference>
<evidence type="ECO:0000256" key="1">
    <source>
        <dbReference type="ARBA" id="ARBA00023015"/>
    </source>
</evidence>
<evidence type="ECO:0000313" key="6">
    <source>
        <dbReference type="Proteomes" id="UP000663908"/>
    </source>
</evidence>
<dbReference type="InterPro" id="IPR035418">
    <property type="entry name" value="AraC-bd_2"/>
</dbReference>
<dbReference type="Pfam" id="PF14525">
    <property type="entry name" value="AraC_binding_2"/>
    <property type="match status" value="1"/>
</dbReference>
<protein>
    <submittedName>
        <fullName evidence="5">Transcriptional activator NphR</fullName>
    </submittedName>
</protein>
<evidence type="ECO:0000259" key="4">
    <source>
        <dbReference type="PROSITE" id="PS01124"/>
    </source>
</evidence>